<dbReference type="EMBL" id="AAMD01000072">
    <property type="protein sequence ID" value="EAU65789.1"/>
    <property type="molecule type" value="Genomic_DNA"/>
</dbReference>
<evidence type="ECO:0000313" key="3">
    <source>
        <dbReference type="Proteomes" id="UP000032702"/>
    </source>
</evidence>
<feature type="compositionally biased region" description="Gly residues" evidence="1">
    <location>
        <begin position="144"/>
        <end position="174"/>
    </location>
</feature>
<feature type="region of interest" description="Disordered" evidence="1">
    <location>
        <begin position="1"/>
        <end position="90"/>
    </location>
</feature>
<dbReference type="InterPro" id="IPR012675">
    <property type="entry name" value="Beta-grasp_dom_sf"/>
</dbReference>
<dbReference type="InterPro" id="IPR016155">
    <property type="entry name" value="Mopterin_synth/thiamin_S_b"/>
</dbReference>
<proteinExistence type="predicted"/>
<dbReference type="Pfam" id="PF02597">
    <property type="entry name" value="ThiS"/>
    <property type="match status" value="1"/>
</dbReference>
<sequence length="311" mass="31763">MPGVARAGARGGRAPDVGGSSPGGRRPPRPSALAPHAGRGPVEGRVRRRRADAGLSGPEHRGDPRTGERGQRRGALSRARAGHRCHRGHGHFVLPVGRGGAHGRALGTWERAAHAGAGPARGSGRTVPALLAADALFAQPSLPGGAGGQAGPAGGVGGHSAGHAGAGAAHGGGPSRAGRGLVACFRWRGDRGADGARAPRAGLSKLCPRPSAGAHRVRELSMAKVHIPTPLRGFTRNKGEVQAQGATVGEVLRDLEKRFPGIGSRLLDGKGALRRYVNIFHNDEDIRGLQDLETPVKDSDRLTLISAMAGG</sequence>
<dbReference type="InterPro" id="IPR052045">
    <property type="entry name" value="Sulfur_Carrier/Prot_Modifier"/>
</dbReference>
<feature type="compositionally biased region" description="Basic and acidic residues" evidence="1">
    <location>
        <begin position="58"/>
        <end position="71"/>
    </location>
</feature>
<feature type="compositionally biased region" description="Low complexity" evidence="1">
    <location>
        <begin position="1"/>
        <end position="19"/>
    </location>
</feature>
<dbReference type="Proteomes" id="UP000032702">
    <property type="component" value="Unassembled WGS sequence"/>
</dbReference>
<dbReference type="PANTHER" id="PTHR38031">
    <property type="entry name" value="SULFUR CARRIER PROTEIN SLR0821-RELATED"/>
    <property type="match status" value="1"/>
</dbReference>
<feature type="compositionally biased region" description="Basic residues" evidence="1">
    <location>
        <begin position="80"/>
        <end position="90"/>
    </location>
</feature>
<reference evidence="2 3" key="1">
    <citation type="submission" date="2006-04" db="EMBL/GenBank/DDBJ databases">
        <authorList>
            <person name="Nierman W.C."/>
        </authorList>
    </citation>
    <scope>NUCLEOTIDE SEQUENCE [LARGE SCALE GENOMIC DNA]</scope>
    <source>
        <strain evidence="2 3">DW4/3-1</strain>
    </source>
</reference>
<protein>
    <submittedName>
        <fullName evidence="2">ThiS family protein</fullName>
    </submittedName>
</protein>
<accession>Q08Z53</accession>
<feature type="region of interest" description="Disordered" evidence="1">
    <location>
        <begin position="143"/>
        <end position="174"/>
    </location>
</feature>
<dbReference type="InterPro" id="IPR003749">
    <property type="entry name" value="ThiS/MoaD-like"/>
</dbReference>
<dbReference type="Gene3D" id="3.10.20.30">
    <property type="match status" value="1"/>
</dbReference>
<evidence type="ECO:0000313" key="2">
    <source>
        <dbReference type="EMBL" id="EAU65789.1"/>
    </source>
</evidence>
<evidence type="ECO:0000256" key="1">
    <source>
        <dbReference type="SAM" id="MobiDB-lite"/>
    </source>
</evidence>
<dbReference type="PANTHER" id="PTHR38031:SF1">
    <property type="entry name" value="SULFUR CARRIER PROTEIN CYSO"/>
    <property type="match status" value="1"/>
</dbReference>
<gene>
    <name evidence="2" type="ORF">STIAU_6760</name>
</gene>
<organism evidence="2 3">
    <name type="scientific">Stigmatella aurantiaca (strain DW4/3-1)</name>
    <dbReference type="NCBI Taxonomy" id="378806"/>
    <lineage>
        <taxon>Bacteria</taxon>
        <taxon>Pseudomonadati</taxon>
        <taxon>Myxococcota</taxon>
        <taxon>Myxococcia</taxon>
        <taxon>Myxococcales</taxon>
        <taxon>Cystobacterineae</taxon>
        <taxon>Archangiaceae</taxon>
        <taxon>Stigmatella</taxon>
    </lineage>
</organism>
<name>Q08Z53_STIAD</name>
<dbReference type="AlphaFoldDB" id="Q08Z53"/>
<comment type="caution">
    <text evidence="2">The sequence shown here is derived from an EMBL/GenBank/DDBJ whole genome shotgun (WGS) entry which is preliminary data.</text>
</comment>
<dbReference type="SUPFAM" id="SSF54285">
    <property type="entry name" value="MoaD/ThiS"/>
    <property type="match status" value="1"/>
</dbReference>